<evidence type="ECO:0000256" key="1">
    <source>
        <dbReference type="ARBA" id="ARBA00002368"/>
    </source>
</evidence>
<feature type="binding site" evidence="10">
    <location>
        <position position="136"/>
    </location>
    <ligand>
        <name>substrate</name>
    </ligand>
</feature>
<keyword evidence="8 10" id="KW-0665">Pyrimidine biosynthesis</keyword>
<feature type="binding site" description="via carbamate group" evidence="10">
    <location>
        <position position="99"/>
    </location>
    <ligand>
        <name>Zn(2+)</name>
        <dbReference type="ChEBI" id="CHEBI:29105"/>
        <label>1</label>
    </ligand>
</feature>
<feature type="binding site" evidence="10">
    <location>
        <position position="251"/>
    </location>
    <ligand>
        <name>substrate</name>
    </ligand>
</feature>
<feature type="modified residue" description="N6-carboxylysine" evidence="10">
    <location>
        <position position="99"/>
    </location>
</feature>
<evidence type="ECO:0000256" key="7">
    <source>
        <dbReference type="ARBA" id="ARBA00022833"/>
    </source>
</evidence>
<dbReference type="GO" id="GO:0006207">
    <property type="term" value="P:'de novo' pyrimidine nucleobase biosynthetic process"/>
    <property type="evidence" value="ECO:0007669"/>
    <property type="project" value="TreeGrafter"/>
</dbReference>
<evidence type="ECO:0000313" key="13">
    <source>
        <dbReference type="EMBL" id="RZO21115.1"/>
    </source>
</evidence>
<dbReference type="InterPro" id="IPR002195">
    <property type="entry name" value="Dihydroorotase_CS"/>
</dbReference>
<evidence type="ECO:0000256" key="6">
    <source>
        <dbReference type="ARBA" id="ARBA00022801"/>
    </source>
</evidence>
<feature type="binding site" evidence="10">
    <location>
        <position position="263"/>
    </location>
    <ligand>
        <name>substrate</name>
    </ligand>
</feature>
<keyword evidence="5 10" id="KW-0479">Metal-binding</keyword>
<evidence type="ECO:0000313" key="14">
    <source>
        <dbReference type="Proteomes" id="UP000315889"/>
    </source>
</evidence>
<dbReference type="PIRSF" id="PIRSF001237">
    <property type="entry name" value="DHOdimr"/>
    <property type="match status" value="1"/>
</dbReference>
<evidence type="ECO:0000256" key="2">
    <source>
        <dbReference type="ARBA" id="ARBA00004880"/>
    </source>
</evidence>
<dbReference type="FunFam" id="3.20.20.140:FF:000006">
    <property type="entry name" value="Dihydroorotase"/>
    <property type="match status" value="1"/>
</dbReference>
<dbReference type="AlphaFoldDB" id="A0A520MIR2"/>
<comment type="catalytic activity">
    <reaction evidence="9 10 11">
        <text>(S)-dihydroorotate + H2O = N-carbamoyl-L-aspartate + H(+)</text>
        <dbReference type="Rhea" id="RHEA:24296"/>
        <dbReference type="ChEBI" id="CHEBI:15377"/>
        <dbReference type="ChEBI" id="CHEBI:15378"/>
        <dbReference type="ChEBI" id="CHEBI:30864"/>
        <dbReference type="ChEBI" id="CHEBI:32814"/>
        <dbReference type="EC" id="3.5.2.3"/>
    </reaction>
</comment>
<dbReference type="Pfam" id="PF01979">
    <property type="entry name" value="Amidohydro_1"/>
    <property type="match status" value="1"/>
</dbReference>
<comment type="cofactor">
    <cofactor evidence="10 11">
        <name>Zn(2+)</name>
        <dbReference type="ChEBI" id="CHEBI:29105"/>
    </cofactor>
    <text evidence="10 11">Binds 2 Zn(2+) ions per subunit.</text>
</comment>
<feature type="binding site" evidence="10">
    <location>
        <position position="136"/>
    </location>
    <ligand>
        <name>Zn(2+)</name>
        <dbReference type="ChEBI" id="CHEBI:29105"/>
        <label>2</label>
    </ligand>
</feature>
<evidence type="ECO:0000256" key="3">
    <source>
        <dbReference type="ARBA" id="ARBA00005631"/>
    </source>
</evidence>
<feature type="binding site" evidence="10">
    <location>
        <position position="247"/>
    </location>
    <ligand>
        <name>Zn(2+)</name>
        <dbReference type="ChEBI" id="CHEBI:29105"/>
        <label>1</label>
    </ligand>
</feature>
<feature type="active site" evidence="10">
    <location>
        <position position="247"/>
    </location>
</feature>
<dbReference type="Gene3D" id="3.20.20.140">
    <property type="entry name" value="Metal-dependent hydrolases"/>
    <property type="match status" value="1"/>
</dbReference>
<keyword evidence="7 10" id="KW-0862">Zinc</keyword>
<name>A0A520MIR2_9GAMM</name>
<comment type="function">
    <text evidence="1 10">Catalyzes the reversible cyclization of carbamoyl aspartate to dihydroorotate.</text>
</comment>
<organism evidence="13 14">
    <name type="scientific">SAR92 clade bacterium</name>
    <dbReference type="NCBI Taxonomy" id="2315479"/>
    <lineage>
        <taxon>Bacteria</taxon>
        <taxon>Pseudomonadati</taxon>
        <taxon>Pseudomonadota</taxon>
        <taxon>Gammaproteobacteria</taxon>
        <taxon>Cellvibrionales</taxon>
        <taxon>Porticoccaceae</taxon>
        <taxon>SAR92 clade</taxon>
    </lineage>
</organism>
<proteinExistence type="inferred from homology"/>
<keyword evidence="6 10" id="KW-0378">Hydrolase</keyword>
<dbReference type="Proteomes" id="UP000315889">
    <property type="component" value="Unassembled WGS sequence"/>
</dbReference>
<dbReference type="GO" id="GO:0008270">
    <property type="term" value="F:zinc ion binding"/>
    <property type="evidence" value="ECO:0007669"/>
    <property type="project" value="UniProtKB-UniRule"/>
</dbReference>
<dbReference type="PROSITE" id="PS00483">
    <property type="entry name" value="DIHYDROOROTASE_2"/>
    <property type="match status" value="1"/>
</dbReference>
<feature type="binding site" evidence="10">
    <location>
        <position position="15"/>
    </location>
    <ligand>
        <name>Zn(2+)</name>
        <dbReference type="ChEBI" id="CHEBI:29105"/>
        <label>1</label>
    </ligand>
</feature>
<accession>A0A520MIR2</accession>
<dbReference type="UniPathway" id="UPA00070">
    <property type="reaction ID" value="UER00117"/>
</dbReference>
<feature type="binding site" evidence="10">
    <location>
        <position position="13"/>
    </location>
    <ligand>
        <name>Zn(2+)</name>
        <dbReference type="ChEBI" id="CHEBI:29105"/>
        <label>1</label>
    </ligand>
</feature>
<dbReference type="NCBIfam" id="TIGR00856">
    <property type="entry name" value="pyrC_dimer"/>
    <property type="match status" value="1"/>
</dbReference>
<evidence type="ECO:0000259" key="12">
    <source>
        <dbReference type="Pfam" id="PF01979"/>
    </source>
</evidence>
<feature type="binding site" evidence="10">
    <location>
        <position position="219"/>
    </location>
    <ligand>
        <name>substrate</name>
    </ligand>
</feature>
<evidence type="ECO:0000256" key="5">
    <source>
        <dbReference type="ARBA" id="ARBA00022723"/>
    </source>
</evidence>
<gene>
    <name evidence="10" type="primary">pyrC</name>
    <name evidence="13" type="ORF">EVB03_02495</name>
</gene>
<reference evidence="13 14" key="1">
    <citation type="submission" date="2019-02" db="EMBL/GenBank/DDBJ databases">
        <title>Prokaryotic population dynamics and viral predation in marine succession experiment using metagenomics: the confinement effect.</title>
        <authorList>
            <person name="Haro-Moreno J.M."/>
            <person name="Rodriguez-Valera F."/>
            <person name="Lopez-Perez M."/>
        </authorList>
    </citation>
    <scope>NUCLEOTIDE SEQUENCE [LARGE SCALE GENOMIC DNA]</scope>
    <source>
        <strain evidence="13">MED-G170</strain>
    </source>
</reference>
<comment type="subunit">
    <text evidence="10">Homodimer.</text>
</comment>
<feature type="binding site" evidence="10">
    <location>
        <position position="174"/>
    </location>
    <ligand>
        <name>Zn(2+)</name>
        <dbReference type="ChEBI" id="CHEBI:29105"/>
        <label>2</label>
    </ligand>
</feature>
<feature type="binding site" evidence="10">
    <location>
        <begin position="15"/>
        <end position="17"/>
    </location>
    <ligand>
        <name>substrate</name>
    </ligand>
</feature>
<dbReference type="SUPFAM" id="SSF51556">
    <property type="entry name" value="Metallo-dependent hydrolases"/>
    <property type="match status" value="1"/>
</dbReference>
<dbReference type="EC" id="3.5.2.3" evidence="4 10"/>
<comment type="caution">
    <text evidence="13">The sequence shown here is derived from an EMBL/GenBank/DDBJ whole genome shotgun (WGS) entry which is preliminary data.</text>
</comment>
<sequence length="344" mass="38002">MDSITIIRPDDWHLHLRDNQALETSVPSAARGFGRGIIMPNLTPPVTKVALASSYRERILAQRPKDSDWEPLMVLYLTDNTSPDEIYAAAESGYVHGCKYYPAGATTNSDSGVTDLNNMHSVFAAMEEVGMVLQMHGEVTSPDIDIFDREVVFIERHLRSLVDQYPNLKIILEHITTEQAADFVMNASDNVGATITPQHLLYNRNHMLVGGIRPHLFCLPILKRDIHQQALISAATSGNHKFFLGTDSAPHTKGAKESACGCAGCFSHHAAIELYAEVFDQAGAMDKLEAFASINGPDFYGLPHNEKHIVLNRQSWLLPESLPFEDTVLVPLGAGTTLKWKLSE</sequence>
<evidence type="ECO:0000256" key="9">
    <source>
        <dbReference type="ARBA" id="ARBA00048492"/>
    </source>
</evidence>
<dbReference type="GO" id="GO:0005829">
    <property type="term" value="C:cytosol"/>
    <property type="evidence" value="ECO:0007669"/>
    <property type="project" value="TreeGrafter"/>
</dbReference>
<dbReference type="PANTHER" id="PTHR43137:SF1">
    <property type="entry name" value="DIHYDROOROTASE"/>
    <property type="match status" value="1"/>
</dbReference>
<dbReference type="GO" id="GO:0004151">
    <property type="term" value="F:dihydroorotase activity"/>
    <property type="evidence" value="ECO:0007669"/>
    <property type="project" value="UniProtKB-UniRule"/>
</dbReference>
<protein>
    <recommendedName>
        <fullName evidence="4 10">Dihydroorotase</fullName>
        <shortName evidence="10">DHOase</shortName>
        <ecNumber evidence="4 10">3.5.2.3</ecNumber>
    </recommendedName>
</protein>
<dbReference type="EMBL" id="SHBP01000002">
    <property type="protein sequence ID" value="RZO21115.1"/>
    <property type="molecule type" value="Genomic_DNA"/>
</dbReference>
<evidence type="ECO:0000256" key="8">
    <source>
        <dbReference type="ARBA" id="ARBA00022975"/>
    </source>
</evidence>
<dbReference type="InterPro" id="IPR006680">
    <property type="entry name" value="Amidohydro-rel"/>
</dbReference>
<dbReference type="PANTHER" id="PTHR43137">
    <property type="entry name" value="DIHYDROOROTASE"/>
    <property type="match status" value="1"/>
</dbReference>
<dbReference type="InterPro" id="IPR032466">
    <property type="entry name" value="Metal_Hydrolase"/>
</dbReference>
<dbReference type="HAMAP" id="MF_00219">
    <property type="entry name" value="PyrC_classII"/>
    <property type="match status" value="1"/>
</dbReference>
<evidence type="ECO:0000256" key="11">
    <source>
        <dbReference type="RuleBase" id="RU003440"/>
    </source>
</evidence>
<comment type="similarity">
    <text evidence="3 10 11">Belongs to the metallo-dependent hydrolases superfamily. DHOase family. Class II DHOase subfamily.</text>
</comment>
<comment type="pathway">
    <text evidence="2 10 11">Pyrimidine metabolism; UMP biosynthesis via de novo pathway; (S)-dihydroorotate from bicarbonate: step 3/3.</text>
</comment>
<feature type="domain" description="Amidohydrolase-related" evidence="12">
    <location>
        <begin position="11"/>
        <end position="305"/>
    </location>
</feature>
<dbReference type="GO" id="GO:0044205">
    <property type="term" value="P:'de novo' UMP biosynthetic process"/>
    <property type="evidence" value="ECO:0007669"/>
    <property type="project" value="UniProtKB-UniRule"/>
</dbReference>
<feature type="binding site" description="via carbamate group" evidence="10">
    <location>
        <position position="99"/>
    </location>
    <ligand>
        <name>Zn(2+)</name>
        <dbReference type="ChEBI" id="CHEBI:29105"/>
        <label>2</label>
    </ligand>
</feature>
<feature type="binding site" evidence="10">
    <location>
        <position position="41"/>
    </location>
    <ligand>
        <name>substrate</name>
    </ligand>
</feature>
<dbReference type="CDD" id="cd01294">
    <property type="entry name" value="DHOase"/>
    <property type="match status" value="1"/>
</dbReference>
<dbReference type="InterPro" id="IPR004721">
    <property type="entry name" value="DHOdimr"/>
</dbReference>
<evidence type="ECO:0000256" key="10">
    <source>
        <dbReference type="HAMAP-Rule" id="MF_00219"/>
    </source>
</evidence>
<evidence type="ECO:0000256" key="4">
    <source>
        <dbReference type="ARBA" id="ARBA00012860"/>
    </source>
</evidence>